<dbReference type="OrthoDB" id="6123694at2759"/>
<evidence type="ECO:0000313" key="2">
    <source>
        <dbReference type="EMBL" id="CAG2218440.1"/>
    </source>
</evidence>
<reference evidence="2" key="1">
    <citation type="submission" date="2021-03" db="EMBL/GenBank/DDBJ databases">
        <authorList>
            <person name="Bekaert M."/>
        </authorList>
    </citation>
    <scope>NUCLEOTIDE SEQUENCE</scope>
</reference>
<organism evidence="2 3">
    <name type="scientific">Mytilus edulis</name>
    <name type="common">Blue mussel</name>
    <dbReference type="NCBI Taxonomy" id="6550"/>
    <lineage>
        <taxon>Eukaryota</taxon>
        <taxon>Metazoa</taxon>
        <taxon>Spiralia</taxon>
        <taxon>Lophotrochozoa</taxon>
        <taxon>Mollusca</taxon>
        <taxon>Bivalvia</taxon>
        <taxon>Autobranchia</taxon>
        <taxon>Pteriomorphia</taxon>
        <taxon>Mytilida</taxon>
        <taxon>Mytiloidea</taxon>
        <taxon>Mytilidae</taxon>
        <taxon>Mytilinae</taxon>
        <taxon>Mytilus</taxon>
    </lineage>
</organism>
<sequence length="174" mass="20086">MNTLSLLDTSDLVKPYDTLDYISIRDSIDTSDMVKPYDSLTTYPFVILFGYKYGKKQNIQYNTVLTIKSRITYINIEQAHKGCSYGKICKNENGLKILRTKMDFSVEPILERCKGPPDEMNQKTQHSVQHLHVQEEEVTEEDDLHDKLGINLNSQQEGEKNQGKEEDQPTPRIK</sequence>
<dbReference type="Proteomes" id="UP000683360">
    <property type="component" value="Unassembled WGS sequence"/>
</dbReference>
<gene>
    <name evidence="2" type="ORF">MEDL_31948</name>
</gene>
<comment type="caution">
    <text evidence="2">The sequence shown here is derived from an EMBL/GenBank/DDBJ whole genome shotgun (WGS) entry which is preliminary data.</text>
</comment>
<proteinExistence type="predicted"/>
<evidence type="ECO:0000313" key="3">
    <source>
        <dbReference type="Proteomes" id="UP000683360"/>
    </source>
</evidence>
<accession>A0A8S3SCF0</accession>
<feature type="region of interest" description="Disordered" evidence="1">
    <location>
        <begin position="135"/>
        <end position="174"/>
    </location>
</feature>
<keyword evidence="3" id="KW-1185">Reference proteome</keyword>
<dbReference type="AlphaFoldDB" id="A0A8S3SCF0"/>
<evidence type="ECO:0000256" key="1">
    <source>
        <dbReference type="SAM" id="MobiDB-lite"/>
    </source>
</evidence>
<protein>
    <submittedName>
        <fullName evidence="2">Uncharacterized protein</fullName>
    </submittedName>
</protein>
<dbReference type="EMBL" id="CAJPWZ010001599">
    <property type="protein sequence ID" value="CAG2218440.1"/>
    <property type="molecule type" value="Genomic_DNA"/>
</dbReference>
<feature type="compositionally biased region" description="Basic and acidic residues" evidence="1">
    <location>
        <begin position="157"/>
        <end position="174"/>
    </location>
</feature>
<name>A0A8S3SCF0_MYTED</name>